<evidence type="ECO:0000313" key="4">
    <source>
        <dbReference type="EMBL" id="KAG9983408.1"/>
    </source>
</evidence>
<organism evidence="4 5">
    <name type="scientific">Aureobasidium melanogenum</name>
    <name type="common">Aureobasidium pullulans var. melanogenum</name>
    <dbReference type="NCBI Taxonomy" id="46634"/>
    <lineage>
        <taxon>Eukaryota</taxon>
        <taxon>Fungi</taxon>
        <taxon>Dikarya</taxon>
        <taxon>Ascomycota</taxon>
        <taxon>Pezizomycotina</taxon>
        <taxon>Dothideomycetes</taxon>
        <taxon>Dothideomycetidae</taxon>
        <taxon>Dothideales</taxon>
        <taxon>Saccotheciaceae</taxon>
        <taxon>Aureobasidium</taxon>
    </lineage>
</organism>
<evidence type="ECO:0000256" key="2">
    <source>
        <dbReference type="SAM" id="MobiDB-lite"/>
    </source>
</evidence>
<dbReference type="EMBL" id="JAHFXS010000602">
    <property type="protein sequence ID" value="KAG9983408.1"/>
    <property type="molecule type" value="Genomic_DNA"/>
</dbReference>
<dbReference type="Gene3D" id="3.10.120.10">
    <property type="entry name" value="Cytochrome b5-like heme/steroid binding domain"/>
    <property type="match status" value="1"/>
</dbReference>
<accession>A0A9P8FVI1</accession>
<proteinExistence type="inferred from homology"/>
<gene>
    <name evidence="4" type="ORF">KCU98_g6114</name>
</gene>
<dbReference type="InterPro" id="IPR001199">
    <property type="entry name" value="Cyt_B5-like_heme/steroid-bd"/>
</dbReference>
<dbReference type="AlphaFoldDB" id="A0A9P8FVI1"/>
<feature type="compositionally biased region" description="Polar residues" evidence="2">
    <location>
        <begin position="93"/>
        <end position="103"/>
    </location>
</feature>
<protein>
    <submittedName>
        <fullName evidence="4">Cytochrome b5</fullName>
    </submittedName>
</protein>
<reference evidence="4" key="1">
    <citation type="journal article" date="2021" name="J Fungi (Basel)">
        <title>Virulence traits and population genomics of the black yeast Aureobasidium melanogenum.</title>
        <authorList>
            <person name="Cernosa A."/>
            <person name="Sun X."/>
            <person name="Gostincar C."/>
            <person name="Fang C."/>
            <person name="Gunde-Cimerman N."/>
            <person name="Song Z."/>
        </authorList>
    </citation>
    <scope>NUCLEOTIDE SEQUENCE</scope>
    <source>
        <strain evidence="4">EXF-9298</strain>
    </source>
</reference>
<reference evidence="4" key="2">
    <citation type="submission" date="2021-08" db="EMBL/GenBank/DDBJ databases">
        <authorList>
            <person name="Gostincar C."/>
            <person name="Sun X."/>
            <person name="Song Z."/>
            <person name="Gunde-Cimerman N."/>
        </authorList>
    </citation>
    <scope>NUCLEOTIDE SEQUENCE</scope>
    <source>
        <strain evidence="4">EXF-9298</strain>
    </source>
</reference>
<dbReference type="InterPro" id="IPR050577">
    <property type="entry name" value="MAPR/NEUFC/NENF-like"/>
</dbReference>
<feature type="domain" description="Cytochrome b5 heme-binding" evidence="3">
    <location>
        <begin position="159"/>
        <end position="237"/>
    </location>
</feature>
<comment type="caution">
    <text evidence="4">The sequence shown here is derived from an EMBL/GenBank/DDBJ whole genome shotgun (WGS) entry which is preliminary data.</text>
</comment>
<dbReference type="Pfam" id="PF00173">
    <property type="entry name" value="Cyt-b5"/>
    <property type="match status" value="1"/>
</dbReference>
<dbReference type="PANTHER" id="PTHR10281:SF76">
    <property type="entry name" value="CALCUTTA CUP-RELATED"/>
    <property type="match status" value="1"/>
</dbReference>
<evidence type="ECO:0000256" key="1">
    <source>
        <dbReference type="ARBA" id="ARBA00038357"/>
    </source>
</evidence>
<dbReference type="InterPro" id="IPR036400">
    <property type="entry name" value="Cyt_B5-like_heme/steroid_sf"/>
</dbReference>
<dbReference type="GO" id="GO:0012505">
    <property type="term" value="C:endomembrane system"/>
    <property type="evidence" value="ECO:0007669"/>
    <property type="project" value="TreeGrafter"/>
</dbReference>
<sequence>MAAKHPAYQGYELLDLSEGGFETTTTGLFSLPLELRLKIYDFALDDEYEIYETGLPALLRTRLQITREFYQLYMAEVRQRAKAADPSVAPKEPSNTNTKPTKKSSGFSFTDVLRVLGGILLLNCALSYFVTSSSLTWGWRPWYSKPAVVASWLRGPLYLTDEELKAYDGSDASKPVYIALNGTIYDVSAGRHVYGPGGSYNFFAGRDATRAFITGCFQEDLTPDIRGAELTYIPVDDDTPSKAELKKRRERDTRLAKKRVHDTIEGWSRMFKGEAGKNYFEVGKVKREEGWLEKLPKRELCEQAQKQRPQRKA</sequence>
<evidence type="ECO:0000313" key="5">
    <source>
        <dbReference type="Proteomes" id="UP000729357"/>
    </source>
</evidence>
<dbReference type="PANTHER" id="PTHR10281">
    <property type="entry name" value="MEMBRANE-ASSOCIATED PROGESTERONE RECEPTOR COMPONENT-RELATED"/>
    <property type="match status" value="1"/>
</dbReference>
<feature type="region of interest" description="Disordered" evidence="2">
    <location>
        <begin position="84"/>
        <end position="103"/>
    </location>
</feature>
<dbReference type="FunFam" id="3.10.120.10:FF:000018">
    <property type="entry name" value="Heme/steroid binding domain protein, putative"/>
    <property type="match status" value="1"/>
</dbReference>
<keyword evidence="5" id="KW-1185">Reference proteome</keyword>
<dbReference type="SUPFAM" id="SSF55856">
    <property type="entry name" value="Cytochrome b5-like heme/steroid binding domain"/>
    <property type="match status" value="1"/>
</dbReference>
<evidence type="ECO:0000259" key="3">
    <source>
        <dbReference type="SMART" id="SM01117"/>
    </source>
</evidence>
<name>A0A9P8FVI1_AURME</name>
<dbReference type="SMART" id="SM01117">
    <property type="entry name" value="Cyt-b5"/>
    <property type="match status" value="1"/>
</dbReference>
<dbReference type="GO" id="GO:0016020">
    <property type="term" value="C:membrane"/>
    <property type="evidence" value="ECO:0007669"/>
    <property type="project" value="TreeGrafter"/>
</dbReference>
<feature type="non-terminal residue" evidence="4">
    <location>
        <position position="313"/>
    </location>
</feature>
<comment type="similarity">
    <text evidence="1">Belongs to the cytochrome b5 family. MAPR subfamily.</text>
</comment>
<dbReference type="Proteomes" id="UP000729357">
    <property type="component" value="Unassembled WGS sequence"/>
</dbReference>